<feature type="domain" description="Glycosyl transferase family 1" evidence="2">
    <location>
        <begin position="196"/>
        <end position="351"/>
    </location>
</feature>
<dbReference type="CDD" id="cd03809">
    <property type="entry name" value="GT4_MtfB-like"/>
    <property type="match status" value="1"/>
</dbReference>
<dbReference type="RefSeq" id="WP_324778937.1">
    <property type="nucleotide sequence ID" value="NZ_CP141769.1"/>
</dbReference>
<dbReference type="EMBL" id="CP141769">
    <property type="protein sequence ID" value="WRS38406.1"/>
    <property type="molecule type" value="Genomic_DNA"/>
</dbReference>
<dbReference type="SUPFAM" id="SSF53756">
    <property type="entry name" value="UDP-Glycosyltransferase/glycogen phosphorylase"/>
    <property type="match status" value="1"/>
</dbReference>
<gene>
    <name evidence="4" type="ORF">VA613_10355</name>
</gene>
<evidence type="ECO:0000313" key="4">
    <source>
        <dbReference type="EMBL" id="WRS38406.1"/>
    </source>
</evidence>
<dbReference type="InterPro" id="IPR028098">
    <property type="entry name" value="Glyco_trans_4-like_N"/>
</dbReference>
<keyword evidence="5" id="KW-1185">Reference proteome</keyword>
<dbReference type="Proteomes" id="UP001334732">
    <property type="component" value="Chromosome"/>
</dbReference>
<keyword evidence="1" id="KW-0808">Transferase</keyword>
<evidence type="ECO:0000259" key="2">
    <source>
        <dbReference type="Pfam" id="PF00534"/>
    </source>
</evidence>
<organism evidence="4 5">
    <name type="scientific">Thiobacillus sedimenti</name>
    <dbReference type="NCBI Taxonomy" id="3110231"/>
    <lineage>
        <taxon>Bacteria</taxon>
        <taxon>Pseudomonadati</taxon>
        <taxon>Pseudomonadota</taxon>
        <taxon>Betaproteobacteria</taxon>
        <taxon>Nitrosomonadales</taxon>
        <taxon>Thiobacillaceae</taxon>
        <taxon>Thiobacillus</taxon>
    </lineage>
</organism>
<dbReference type="Gene3D" id="3.40.50.2000">
    <property type="entry name" value="Glycogen Phosphorylase B"/>
    <property type="match status" value="2"/>
</dbReference>
<sequence>MKIAYDPQIFCGQVYGGVSRYFCELASRLAGEPGVDVSIMAPLYVNAYLRHLPPGLVKGFRGPRTDRFKSVYARLFFRAAGMAIGDLMLRANSPDIVHETYFFAYALGPRRARRVLTVYDMIHERFPDDYPLGDKTARHKAAAAKRADHVICISESTRRDLIEIVGLAPEKTSVIHLGFDLMKGGPAAAAEQGRLVSEPYLLYVGNRRGYKNFLGLLKTYASSRQLRTGFKLICFGGGPFTEEEVGVMAAHGLSEGRVQQMGGDDDLLARLYEHASAFVYPSLYEGFGIPPLEAMAHDCPVVCGNTSSIPEVVGDGGEYFDPADVDSMREAIERVVGSDAHRRTLVEKGRARLGHFSWDRCAAETLDVYRRLA</sequence>
<dbReference type="Pfam" id="PF00534">
    <property type="entry name" value="Glycos_transf_1"/>
    <property type="match status" value="1"/>
</dbReference>
<evidence type="ECO:0000313" key="5">
    <source>
        <dbReference type="Proteomes" id="UP001334732"/>
    </source>
</evidence>
<dbReference type="InterPro" id="IPR001296">
    <property type="entry name" value="Glyco_trans_1"/>
</dbReference>
<dbReference type="PANTHER" id="PTHR46401">
    <property type="entry name" value="GLYCOSYLTRANSFERASE WBBK-RELATED"/>
    <property type="match status" value="1"/>
</dbReference>
<reference evidence="4 5" key="1">
    <citation type="submission" date="2023-12" db="EMBL/GenBank/DDBJ databases">
        <title>Thiobacillus sedimentum sp. nov., a chemolithoautotrophic sulfur-oxidizing bacterium isolated from freshwater sediment.</title>
        <authorList>
            <person name="Luo J."/>
            <person name="Dai C."/>
        </authorList>
    </citation>
    <scope>NUCLEOTIDE SEQUENCE [LARGE SCALE GENOMIC DNA]</scope>
    <source>
        <strain evidence="4 5">SCUT-2</strain>
    </source>
</reference>
<feature type="domain" description="Glycosyltransferase subfamily 4-like N-terminal" evidence="3">
    <location>
        <begin position="15"/>
        <end position="181"/>
    </location>
</feature>
<protein>
    <submittedName>
        <fullName evidence="4">Glycosyltransferase family 1 protein</fullName>
    </submittedName>
</protein>
<evidence type="ECO:0000256" key="1">
    <source>
        <dbReference type="ARBA" id="ARBA00022679"/>
    </source>
</evidence>
<dbReference type="PANTHER" id="PTHR46401:SF2">
    <property type="entry name" value="GLYCOSYLTRANSFERASE WBBK-RELATED"/>
    <property type="match status" value="1"/>
</dbReference>
<evidence type="ECO:0000259" key="3">
    <source>
        <dbReference type="Pfam" id="PF13439"/>
    </source>
</evidence>
<name>A0ABZ1CGR5_9PROT</name>
<proteinExistence type="predicted"/>
<accession>A0ABZ1CGR5</accession>
<dbReference type="Pfam" id="PF13439">
    <property type="entry name" value="Glyco_transf_4"/>
    <property type="match status" value="1"/>
</dbReference>